<protein>
    <submittedName>
        <fullName evidence="2">DUF1329 domain-containing protein</fullName>
    </submittedName>
</protein>
<dbReference type="CDD" id="cd16329">
    <property type="entry name" value="LolA_like"/>
    <property type="match status" value="1"/>
</dbReference>
<dbReference type="Pfam" id="PF07044">
    <property type="entry name" value="DUF1329"/>
    <property type="match status" value="1"/>
</dbReference>
<name>A0ABM6QZ25_PSEO1</name>
<evidence type="ECO:0000256" key="1">
    <source>
        <dbReference type="SAM" id="SignalP"/>
    </source>
</evidence>
<dbReference type="Gene3D" id="2.50.20.10">
    <property type="entry name" value="Lipoprotein localisation LolA/LolB/LppX"/>
    <property type="match status" value="1"/>
</dbReference>
<dbReference type="Proteomes" id="UP000235315">
    <property type="component" value="Chromosome"/>
</dbReference>
<keyword evidence="3" id="KW-1185">Reference proteome</keyword>
<organism evidence="2 3">
    <name type="scientific">Pseudomonas ogarae (strain DSM 112162 / CECT 30235 / F113)</name>
    <dbReference type="NCBI Taxonomy" id="1114970"/>
    <lineage>
        <taxon>Bacteria</taxon>
        <taxon>Pseudomonadati</taxon>
        <taxon>Pseudomonadota</taxon>
        <taxon>Gammaproteobacteria</taxon>
        <taxon>Pseudomonadales</taxon>
        <taxon>Pseudomonadaceae</taxon>
        <taxon>Pseudomonas</taxon>
    </lineage>
</organism>
<accession>A0ABM6QZ25</accession>
<evidence type="ECO:0000313" key="3">
    <source>
        <dbReference type="Proteomes" id="UP000235315"/>
    </source>
</evidence>
<feature type="chain" id="PRO_5045586674" evidence="1">
    <location>
        <begin position="25"/>
        <end position="451"/>
    </location>
</feature>
<proteinExistence type="predicted"/>
<feature type="signal peptide" evidence="1">
    <location>
        <begin position="1"/>
        <end position="24"/>
    </location>
</feature>
<evidence type="ECO:0000313" key="2">
    <source>
        <dbReference type="EMBL" id="AUO46495.1"/>
    </source>
</evidence>
<gene>
    <name evidence="2" type="ORF">C1C98_13990</name>
</gene>
<dbReference type="RefSeq" id="WP_014338061.1">
    <property type="nucleotide sequence ID" value="NC_016830.1"/>
</dbReference>
<dbReference type="InterPro" id="IPR010752">
    <property type="entry name" value="DUF1329"/>
</dbReference>
<keyword evidence="1" id="KW-0732">Signal</keyword>
<sequence>MPPNKKVATLALCVASLLSLPVLAAVSEEQAAQLGKSLTPLGAERAGNADGSIPAWDGGLDKPLPANDPRLPGKLFSDEKPLLSLTASNGAQYAGKLSEGSLYMLKNYPGYRMDVYPSHRTARAPQYIYDRTRQNATGMEVADYILGFDKFHGGTPFPIPQNGQQAILNNQWNWRGADNTLDAYTWFVSSSGKRAMTAGNILQNSFPWSYAPGRKDPWNGSLLGAVIIASTAPAYSAGEKLLIHGPADNVHQATNAWSYLTGQRRLRKAPNVQYDVPNNFTSGVINFDDANGFNGAIDRYDWKLVGKQELYVPYNNNDLAYAKSEDVVGEKFANPDLLRWELHRVWVVDATLRAGARHVVPKRRFYLDEDTWQILVTDQWDAKGQLWKTHNLTMYVYPQVPVAMNASTFVYNLQAKDYAALNLINDKGSVKFDELPANLFTPQSLERSGVR</sequence>
<reference evidence="2 3" key="1">
    <citation type="submission" date="2018-01" db="EMBL/GenBank/DDBJ databases">
        <title>Tropical forage species Digitaria eriantha prevents oxidative stress under low temperature conditions by the incorporation of polyhydroxybutyrate-producing endophytic bacteria.</title>
        <authorList>
            <person name="Stritzler M."/>
            <person name="Ayub N."/>
        </authorList>
    </citation>
    <scope>NUCLEOTIDE SEQUENCE [LARGE SCALE GENOMIC DNA]</scope>
    <source>
        <strain evidence="2 3">FR1</strain>
    </source>
</reference>
<dbReference type="EMBL" id="CP025738">
    <property type="protein sequence ID" value="AUO46495.1"/>
    <property type="molecule type" value="Genomic_DNA"/>
</dbReference>